<accession>A0A3R9M2E1</accession>
<gene>
    <name evidence="1" type="primary">pelA</name>
    <name evidence="1" type="ORF">EI290_17030</name>
</gene>
<sequence>MVAAGAVAPATPLRDSVAERMLLYQRAIGGWPKMVNDIKVKYDHPLTAAERAAARAATPKSDATIDNEATTREIRHLVATFRSTQNPAYKAAAEKGIRYLLQMQYPNGGFPQYYPDLGSYRHLITYNDDAMVRALLVLRDVARGANGFSVLDASLTEPAKQAVARGIDCMMKTQYVQNGRLTAWCAQHDEKTLLPAKARAFELASLSGMETVNIVRFLMDTENPTPAIKKSIEAAVAWLQAVKLTGYAVKDQPDPNQPKGFDRVIVPEAGSTIWARFYDLTTNQPIYVGRDSKPRAALSDIEYERRTGYAYAGVWPVKLLSRDYPRWQQKWNSAAPAAPKQ</sequence>
<dbReference type="Pfam" id="PF09492">
    <property type="entry name" value="Pec_lyase"/>
    <property type="match status" value="1"/>
</dbReference>
<dbReference type="EMBL" id="RWIS01000012">
    <property type="protein sequence ID" value="RSK29630.1"/>
    <property type="molecule type" value="Genomic_DNA"/>
</dbReference>
<dbReference type="SUPFAM" id="SSF81853">
    <property type="entry name" value="Family 10 polysaccharide lyase"/>
    <property type="match status" value="1"/>
</dbReference>
<keyword evidence="1" id="KW-0456">Lyase</keyword>
<protein>
    <submittedName>
        <fullName evidence="1">Pectate lyase</fullName>
        <ecNumber evidence="1">4.2.2.2</ecNumber>
    </submittedName>
</protein>
<comment type="caution">
    <text evidence="1">The sequence shown here is derived from an EMBL/GenBank/DDBJ whole genome shotgun (WGS) entry which is preliminary data.</text>
</comment>
<dbReference type="Proteomes" id="UP000280066">
    <property type="component" value="Unassembled WGS sequence"/>
</dbReference>
<dbReference type="OrthoDB" id="9804686at2"/>
<dbReference type="InterPro" id="IPR012669">
    <property type="entry name" value="Pectate_lyase"/>
</dbReference>
<dbReference type="AlphaFoldDB" id="A0A3R9M2E1"/>
<name>A0A3R9M2E1_9BACT</name>
<dbReference type="EC" id="4.2.2.2" evidence="1"/>
<proteinExistence type="predicted"/>
<evidence type="ECO:0000313" key="1">
    <source>
        <dbReference type="EMBL" id="RSK29630.1"/>
    </source>
</evidence>
<organism evidence="1 2">
    <name type="scientific">Hymenobacter metallilatus</name>
    <dbReference type="NCBI Taxonomy" id="2493666"/>
    <lineage>
        <taxon>Bacteria</taxon>
        <taxon>Pseudomonadati</taxon>
        <taxon>Bacteroidota</taxon>
        <taxon>Cytophagia</taxon>
        <taxon>Cytophagales</taxon>
        <taxon>Hymenobacteraceae</taxon>
        <taxon>Hymenobacter</taxon>
    </lineage>
</organism>
<reference evidence="1 2" key="1">
    <citation type="submission" date="2018-12" db="EMBL/GenBank/DDBJ databases">
        <authorList>
            <person name="Feng G."/>
            <person name="Zhu H."/>
        </authorList>
    </citation>
    <scope>NUCLEOTIDE SEQUENCE [LARGE SCALE GENOMIC DNA]</scope>
    <source>
        <strain evidence="1 2">9PBR-2</strain>
    </source>
</reference>
<evidence type="ECO:0000313" key="2">
    <source>
        <dbReference type="Proteomes" id="UP000280066"/>
    </source>
</evidence>
<dbReference type="Gene3D" id="1.50.10.20">
    <property type="match status" value="1"/>
</dbReference>
<dbReference type="NCBIfam" id="TIGR02474">
    <property type="entry name" value="pec_lyase"/>
    <property type="match status" value="1"/>
</dbReference>
<dbReference type="GO" id="GO:0030570">
    <property type="term" value="F:pectate lyase activity"/>
    <property type="evidence" value="ECO:0007669"/>
    <property type="project" value="UniProtKB-EC"/>
</dbReference>
<keyword evidence="2" id="KW-1185">Reference proteome</keyword>